<dbReference type="KEGG" id="tau:Tola_0322"/>
<keyword evidence="3" id="KW-1185">Reference proteome</keyword>
<dbReference type="Pfam" id="PF08242">
    <property type="entry name" value="Methyltransf_12"/>
    <property type="match status" value="1"/>
</dbReference>
<dbReference type="STRING" id="595494.Tola_0322"/>
<dbReference type="SUPFAM" id="SSF53335">
    <property type="entry name" value="S-adenosyl-L-methionine-dependent methyltransferases"/>
    <property type="match status" value="1"/>
</dbReference>
<sequence>MSDFFDNAAKEWDTKHQRVAQAKAIAQIIEQTIPLTRATKALEFGCGTGLLGFNLIEKVGEMTFSDTSRGMLSEVENKLKISACTSAKIVDLNVAKIVDRYDLIFSSMVLHHIADHKQTIADLSQSLHPEGYLCICDLDKEDGLFHSKETVPHHGFERAEIKQEFQNSGLNVIHSCTGFVNRKIINGQEVDFPVFLLIGQKK</sequence>
<proteinExistence type="predicted"/>
<dbReference type="GO" id="GO:0008168">
    <property type="term" value="F:methyltransferase activity"/>
    <property type="evidence" value="ECO:0007669"/>
    <property type="project" value="UniProtKB-KW"/>
</dbReference>
<organism evidence="2 3">
    <name type="scientific">Tolumonas auensis (strain DSM 9187 / NBRC 110442 / TA 4)</name>
    <dbReference type="NCBI Taxonomy" id="595494"/>
    <lineage>
        <taxon>Bacteria</taxon>
        <taxon>Pseudomonadati</taxon>
        <taxon>Pseudomonadota</taxon>
        <taxon>Gammaproteobacteria</taxon>
        <taxon>Aeromonadales</taxon>
        <taxon>Aeromonadaceae</taxon>
        <taxon>Tolumonas</taxon>
    </lineage>
</organism>
<evidence type="ECO:0000313" key="2">
    <source>
        <dbReference type="EMBL" id="ACQ91952.1"/>
    </source>
</evidence>
<dbReference type="eggNOG" id="COG4976">
    <property type="taxonomic scope" value="Bacteria"/>
</dbReference>
<dbReference type="HOGENOM" id="CLU_037990_1_2_6"/>
<gene>
    <name evidence="2" type="ordered locus">Tola_0322</name>
</gene>
<protein>
    <submittedName>
        <fullName evidence="2">Methyltransferase type 12</fullName>
    </submittedName>
</protein>
<dbReference type="RefSeq" id="WP_012728551.1">
    <property type="nucleotide sequence ID" value="NC_012691.1"/>
</dbReference>
<keyword evidence="2" id="KW-0489">Methyltransferase</keyword>
<accession>C4L8T2</accession>
<keyword evidence="2" id="KW-0808">Transferase</keyword>
<dbReference type="InterPro" id="IPR013217">
    <property type="entry name" value="Methyltransf_12"/>
</dbReference>
<dbReference type="PANTHER" id="PTHR43861">
    <property type="entry name" value="TRANS-ACONITATE 2-METHYLTRANSFERASE-RELATED"/>
    <property type="match status" value="1"/>
</dbReference>
<dbReference type="Proteomes" id="UP000009073">
    <property type="component" value="Chromosome"/>
</dbReference>
<dbReference type="OrthoDB" id="9791837at2"/>
<dbReference type="Gene3D" id="3.40.50.150">
    <property type="entry name" value="Vaccinia Virus protein VP39"/>
    <property type="match status" value="1"/>
</dbReference>
<dbReference type="AlphaFoldDB" id="C4L8T2"/>
<feature type="domain" description="Methyltransferase type 12" evidence="1">
    <location>
        <begin position="42"/>
        <end position="133"/>
    </location>
</feature>
<name>C4L8T2_TOLAT</name>
<evidence type="ECO:0000313" key="3">
    <source>
        <dbReference type="Proteomes" id="UP000009073"/>
    </source>
</evidence>
<evidence type="ECO:0000259" key="1">
    <source>
        <dbReference type="Pfam" id="PF08242"/>
    </source>
</evidence>
<dbReference type="EMBL" id="CP001616">
    <property type="protein sequence ID" value="ACQ91952.1"/>
    <property type="molecule type" value="Genomic_DNA"/>
</dbReference>
<reference evidence="2 3" key="2">
    <citation type="journal article" date="2011" name="Stand. Genomic Sci.">
        <title>Complete genome sequence of Tolumonas auensis type strain (TA 4).</title>
        <authorList>
            <person name="Chertkov O."/>
            <person name="Copeland A."/>
            <person name="Lucas S."/>
            <person name="Lapidus A."/>
            <person name="Berry K.W."/>
            <person name="Detter J.C."/>
            <person name="Del Rio T.G."/>
            <person name="Hammon N."/>
            <person name="Dalin E."/>
            <person name="Tice H."/>
            <person name="Pitluck S."/>
            <person name="Richardson P."/>
            <person name="Bruce D."/>
            <person name="Goodwin L."/>
            <person name="Han C."/>
            <person name="Tapia R."/>
            <person name="Saunders E."/>
            <person name="Schmutz J."/>
            <person name="Brettin T."/>
            <person name="Larimer F."/>
            <person name="Land M."/>
            <person name="Hauser L."/>
            <person name="Spring S."/>
            <person name="Rohde M."/>
            <person name="Kyrpides N.C."/>
            <person name="Ivanova N."/>
            <person name="Goker M."/>
            <person name="Beller H.R."/>
            <person name="Klenk H.P."/>
            <person name="Woyke T."/>
        </authorList>
    </citation>
    <scope>NUCLEOTIDE SEQUENCE [LARGE SCALE GENOMIC DNA]</scope>
    <source>
        <strain evidence="3">DSM 9187 / TA4</strain>
    </source>
</reference>
<dbReference type="InterPro" id="IPR029063">
    <property type="entry name" value="SAM-dependent_MTases_sf"/>
</dbReference>
<dbReference type="GO" id="GO:0032259">
    <property type="term" value="P:methylation"/>
    <property type="evidence" value="ECO:0007669"/>
    <property type="project" value="UniProtKB-KW"/>
</dbReference>
<dbReference type="CDD" id="cd02440">
    <property type="entry name" value="AdoMet_MTases"/>
    <property type="match status" value="1"/>
</dbReference>
<reference evidence="3" key="1">
    <citation type="submission" date="2009-05" db="EMBL/GenBank/DDBJ databases">
        <title>Complete sequence of Tolumonas auensis DSM 9187.</title>
        <authorList>
            <consortium name="US DOE Joint Genome Institute"/>
            <person name="Lucas S."/>
            <person name="Copeland A."/>
            <person name="Lapidus A."/>
            <person name="Glavina del Rio T."/>
            <person name="Tice H."/>
            <person name="Bruce D."/>
            <person name="Goodwin L."/>
            <person name="Pitluck S."/>
            <person name="Chertkov O."/>
            <person name="Brettin T."/>
            <person name="Detter J.C."/>
            <person name="Han C."/>
            <person name="Larimer F."/>
            <person name="Land M."/>
            <person name="Hauser L."/>
            <person name="Kyrpides N."/>
            <person name="Mikhailova N."/>
            <person name="Spring S."/>
            <person name="Beller H."/>
        </authorList>
    </citation>
    <scope>NUCLEOTIDE SEQUENCE [LARGE SCALE GENOMIC DNA]</scope>
    <source>
        <strain evidence="3">DSM 9187 / TA4</strain>
    </source>
</reference>